<organism evidence="2 3">
    <name type="scientific">Pseudothauera nasutitermitis</name>
    <dbReference type="NCBI Taxonomy" id="2565930"/>
    <lineage>
        <taxon>Bacteria</taxon>
        <taxon>Pseudomonadati</taxon>
        <taxon>Pseudomonadota</taxon>
        <taxon>Betaproteobacteria</taxon>
        <taxon>Rhodocyclales</taxon>
        <taxon>Zoogloeaceae</taxon>
        <taxon>Pseudothauera</taxon>
    </lineage>
</organism>
<dbReference type="AlphaFoldDB" id="A0A4S4AP72"/>
<feature type="chain" id="PRO_5020791255" evidence="1">
    <location>
        <begin position="27"/>
        <end position="249"/>
    </location>
</feature>
<reference evidence="2 3" key="1">
    <citation type="submission" date="2019-04" db="EMBL/GenBank/DDBJ databases">
        <title>Azoarcus nasutitermitis sp. nov. isolated from termite nest.</title>
        <authorList>
            <person name="Lin S.-Y."/>
            <person name="Hameed A."/>
            <person name="Hsu Y.-H."/>
            <person name="Young C.-C."/>
        </authorList>
    </citation>
    <scope>NUCLEOTIDE SEQUENCE [LARGE SCALE GENOMIC DNA]</scope>
    <source>
        <strain evidence="2 3">CC-YHH838</strain>
    </source>
</reference>
<dbReference type="EMBL" id="SSOC01000009">
    <property type="protein sequence ID" value="THF61458.1"/>
    <property type="molecule type" value="Genomic_DNA"/>
</dbReference>
<gene>
    <name evidence="2" type="ORF">E6C76_20475</name>
</gene>
<dbReference type="Proteomes" id="UP000308430">
    <property type="component" value="Unassembled WGS sequence"/>
</dbReference>
<dbReference type="InterPro" id="IPR021457">
    <property type="entry name" value="DUF3108"/>
</dbReference>
<dbReference type="OrthoDB" id="8526020at2"/>
<evidence type="ECO:0000313" key="2">
    <source>
        <dbReference type="EMBL" id="THF61458.1"/>
    </source>
</evidence>
<evidence type="ECO:0000313" key="3">
    <source>
        <dbReference type="Proteomes" id="UP000308430"/>
    </source>
</evidence>
<feature type="signal peptide" evidence="1">
    <location>
        <begin position="1"/>
        <end position="26"/>
    </location>
</feature>
<protein>
    <submittedName>
        <fullName evidence="2">DUF3108 domain-containing protein</fullName>
    </submittedName>
</protein>
<comment type="caution">
    <text evidence="2">The sequence shown here is derived from an EMBL/GenBank/DDBJ whole genome shotgun (WGS) entry which is preliminary data.</text>
</comment>
<accession>A0A4S4AP72</accession>
<evidence type="ECO:0000256" key="1">
    <source>
        <dbReference type="SAM" id="SignalP"/>
    </source>
</evidence>
<proteinExistence type="predicted"/>
<keyword evidence="1" id="KW-0732">Signal</keyword>
<keyword evidence="3" id="KW-1185">Reference proteome</keyword>
<sequence length="249" mass="27192">MNGMSGLREMALRALLAAALCVPALAGAEGWPAAGQIVYQVSMGNNGPLVGEARQSWSRDGSEYRITNTVRTVGLAALIKNMQYVQRSEGRAGADGLRPARFSVEREGRQAERVEFDWKAAQLRFTRKERTREAALGAGAQDVLSLWHQIAQRADQPLPASAQVVTGRKVAESTLAWVGEETLELPLGKLQTRRLKARAVDGSMEIDVWFAPARNMLPVRIRMVDDEGEVLEQRASELRIGAVTQGAGE</sequence>
<name>A0A4S4AP72_9RHOO</name>
<dbReference type="Pfam" id="PF11306">
    <property type="entry name" value="DUF3108"/>
    <property type="match status" value="1"/>
</dbReference>